<sequence>MGTSGIVYASFDRFPAPKGAAVHIRAFVEALGAAFGPVDLVAIGDAPGAPPPALGPHVTYHPLGARGKDLVAQALTFRSHLGAWWQGRPRAKVVHVRSIFEGYPIARRKAALTDALVYEVNGLPSIELKYHHPDVADDAELMRKLLAQEEACLHAADLLVTPSAVTAEHLVSRGADPKRLRVIPNGVDLDVFRYAPPRAPESGRALRMLYSGTMTAWQGVHHAIEACRLLRRDLPVTLTLVGPLRKHARRALLDRCGDLVLQGAVEILEPLPQEELARLHHGCDVVLVPLPVNDRNCVQGCCPLKLLEAMATGTPVIVSDLPVVRALAEATEAFRIRPGSPKAIAEAVKDLLANPALGAALSANARARIERDFPWGRAQEALVNAYADDLGIARASTRDNTAASASA</sequence>
<dbReference type="RefSeq" id="WP_120530064.1">
    <property type="nucleotide sequence ID" value="NZ_JABFJV010000038.1"/>
</dbReference>
<accession>A0A3A8H4M3</accession>
<evidence type="ECO:0000259" key="3">
    <source>
        <dbReference type="Pfam" id="PF13439"/>
    </source>
</evidence>
<dbReference type="PANTHER" id="PTHR46401">
    <property type="entry name" value="GLYCOSYLTRANSFERASE WBBK-RELATED"/>
    <property type="match status" value="1"/>
</dbReference>
<protein>
    <submittedName>
        <fullName evidence="4">Glycosyltransferase family 4 protein</fullName>
    </submittedName>
</protein>
<dbReference type="Pfam" id="PF00534">
    <property type="entry name" value="Glycos_transf_1"/>
    <property type="match status" value="1"/>
</dbReference>
<dbReference type="PANTHER" id="PTHR46401:SF2">
    <property type="entry name" value="GLYCOSYLTRANSFERASE WBBK-RELATED"/>
    <property type="match status" value="1"/>
</dbReference>
<gene>
    <name evidence="4" type="ORF">HMI49_09770</name>
</gene>
<dbReference type="GO" id="GO:0009103">
    <property type="term" value="P:lipopolysaccharide biosynthetic process"/>
    <property type="evidence" value="ECO:0007669"/>
    <property type="project" value="TreeGrafter"/>
</dbReference>
<dbReference type="InterPro" id="IPR028098">
    <property type="entry name" value="Glyco_trans_4-like_N"/>
</dbReference>
<comment type="caution">
    <text evidence="4">The sequence shown here is derived from an EMBL/GenBank/DDBJ whole genome shotgun (WGS) entry which is preliminary data.</text>
</comment>
<evidence type="ECO:0000259" key="2">
    <source>
        <dbReference type="Pfam" id="PF00534"/>
    </source>
</evidence>
<feature type="domain" description="Glycosyltransferase subfamily 4-like N-terminal" evidence="3">
    <location>
        <begin position="18"/>
        <end position="190"/>
    </location>
</feature>
<dbReference type="InterPro" id="IPR001296">
    <property type="entry name" value="Glyco_trans_1"/>
</dbReference>
<keyword evidence="1 4" id="KW-0808">Transferase</keyword>
<keyword evidence="5" id="KW-1185">Reference proteome</keyword>
<proteinExistence type="predicted"/>
<dbReference type="Proteomes" id="UP000563426">
    <property type="component" value="Unassembled WGS sequence"/>
</dbReference>
<dbReference type="AlphaFoldDB" id="A0A3A8H4M3"/>
<dbReference type="GO" id="GO:0016757">
    <property type="term" value="F:glycosyltransferase activity"/>
    <property type="evidence" value="ECO:0007669"/>
    <property type="project" value="InterPro"/>
</dbReference>
<name>A0A3A8H4M3_9BACT</name>
<dbReference type="SUPFAM" id="SSF53756">
    <property type="entry name" value="UDP-Glycosyltransferase/glycogen phosphorylase"/>
    <property type="match status" value="1"/>
</dbReference>
<dbReference type="CDD" id="cd03801">
    <property type="entry name" value="GT4_PimA-like"/>
    <property type="match status" value="1"/>
</dbReference>
<dbReference type="EMBL" id="JABFJV010000038">
    <property type="protein sequence ID" value="NOK33484.1"/>
    <property type="molecule type" value="Genomic_DNA"/>
</dbReference>
<dbReference type="OrthoDB" id="9781738at2"/>
<evidence type="ECO:0000313" key="5">
    <source>
        <dbReference type="Proteomes" id="UP000563426"/>
    </source>
</evidence>
<dbReference type="Gene3D" id="3.40.50.2000">
    <property type="entry name" value="Glycogen Phosphorylase B"/>
    <property type="match status" value="2"/>
</dbReference>
<feature type="domain" description="Glycosyl transferase family 1" evidence="2">
    <location>
        <begin position="207"/>
        <end position="367"/>
    </location>
</feature>
<evidence type="ECO:0000256" key="1">
    <source>
        <dbReference type="ARBA" id="ARBA00022679"/>
    </source>
</evidence>
<evidence type="ECO:0000313" key="4">
    <source>
        <dbReference type="EMBL" id="NOK33484.1"/>
    </source>
</evidence>
<reference evidence="4 5" key="1">
    <citation type="submission" date="2020-05" db="EMBL/GenBank/DDBJ databases">
        <authorList>
            <person name="Whitworth D."/>
        </authorList>
    </citation>
    <scope>NUCLEOTIDE SEQUENCE [LARGE SCALE GENOMIC DNA]</scope>
    <source>
        <strain evidence="4 5">AB043B</strain>
    </source>
</reference>
<organism evidence="4 5">
    <name type="scientific">Corallococcus exercitus</name>
    <dbReference type="NCBI Taxonomy" id="2316736"/>
    <lineage>
        <taxon>Bacteria</taxon>
        <taxon>Pseudomonadati</taxon>
        <taxon>Myxococcota</taxon>
        <taxon>Myxococcia</taxon>
        <taxon>Myxococcales</taxon>
        <taxon>Cystobacterineae</taxon>
        <taxon>Myxococcaceae</taxon>
        <taxon>Corallococcus</taxon>
    </lineage>
</organism>
<dbReference type="Pfam" id="PF13439">
    <property type="entry name" value="Glyco_transf_4"/>
    <property type="match status" value="1"/>
</dbReference>